<dbReference type="InterPro" id="IPR051711">
    <property type="entry name" value="Stress_Response_Reg"/>
</dbReference>
<dbReference type="GO" id="GO:0043565">
    <property type="term" value="F:sequence-specific DNA binding"/>
    <property type="evidence" value="ECO:0007669"/>
    <property type="project" value="TreeGrafter"/>
</dbReference>
<evidence type="ECO:0000256" key="1">
    <source>
        <dbReference type="ARBA" id="ARBA00004123"/>
    </source>
</evidence>
<dbReference type="AlphaFoldDB" id="A0AAN7T2Q6"/>
<keyword evidence="5" id="KW-0539">Nucleus</keyword>
<reference evidence="8 9" key="1">
    <citation type="submission" date="2023-08" db="EMBL/GenBank/DDBJ databases">
        <title>Black Yeasts Isolated from many extreme environments.</title>
        <authorList>
            <person name="Coleine C."/>
            <person name="Stajich J.E."/>
            <person name="Selbmann L."/>
        </authorList>
    </citation>
    <scope>NUCLEOTIDE SEQUENCE [LARGE SCALE GENOMIC DNA]</scope>
    <source>
        <strain evidence="8 9">CCFEE 5910</strain>
    </source>
</reference>
<dbReference type="SMART" id="SM00906">
    <property type="entry name" value="Fungal_trans"/>
    <property type="match status" value="1"/>
</dbReference>
<accession>A0AAN7T2Q6</accession>
<comment type="caution">
    <text evidence="8">The sequence shown here is derived from an EMBL/GenBank/DDBJ whole genome shotgun (WGS) entry which is preliminary data.</text>
</comment>
<keyword evidence="4" id="KW-0804">Transcription</keyword>
<evidence type="ECO:0000256" key="4">
    <source>
        <dbReference type="ARBA" id="ARBA00023163"/>
    </source>
</evidence>
<evidence type="ECO:0000256" key="6">
    <source>
        <dbReference type="SAM" id="MobiDB-lite"/>
    </source>
</evidence>
<evidence type="ECO:0000313" key="8">
    <source>
        <dbReference type="EMBL" id="KAK5086798.1"/>
    </source>
</evidence>
<dbReference type="Pfam" id="PF04082">
    <property type="entry name" value="Fungal_trans"/>
    <property type="match status" value="1"/>
</dbReference>
<dbReference type="EMBL" id="JAVRRJ010000003">
    <property type="protein sequence ID" value="KAK5086798.1"/>
    <property type="molecule type" value="Genomic_DNA"/>
</dbReference>
<keyword evidence="9" id="KW-1185">Reference proteome</keyword>
<keyword evidence="3" id="KW-0238">DNA-binding</keyword>
<evidence type="ECO:0000256" key="2">
    <source>
        <dbReference type="ARBA" id="ARBA00023015"/>
    </source>
</evidence>
<dbReference type="GO" id="GO:0008270">
    <property type="term" value="F:zinc ion binding"/>
    <property type="evidence" value="ECO:0007669"/>
    <property type="project" value="InterPro"/>
</dbReference>
<dbReference type="CDD" id="cd12148">
    <property type="entry name" value="fungal_TF_MHR"/>
    <property type="match status" value="1"/>
</dbReference>
<dbReference type="Proteomes" id="UP001309876">
    <property type="component" value="Unassembled WGS sequence"/>
</dbReference>
<name>A0AAN7T2Q6_9EURO</name>
<feature type="domain" description="Xylanolytic transcriptional activator regulatory" evidence="7">
    <location>
        <begin position="44"/>
        <end position="118"/>
    </location>
</feature>
<gene>
    <name evidence="8" type="ORF">LTR05_003966</name>
</gene>
<dbReference type="GO" id="GO:0006351">
    <property type="term" value="P:DNA-templated transcription"/>
    <property type="evidence" value="ECO:0007669"/>
    <property type="project" value="InterPro"/>
</dbReference>
<proteinExistence type="predicted"/>
<sequence length="477" mass="53646">MSMACSERAKALLDKEPGPASLASIQARIGLCLYFLSTFRLNECRYTYSFAFTIATALGIHRRLSSSTKINVLETECRKRSFWCLYILDGYLSVMLGRPRLIRDDDVDQPFPENVADIDLMSSEPIHTLPRHGNLEAFVAHARLAKLMARANDQLYPLYALSSDQLLQRSNDMLDALSDWETTLPEFLKPRARTMTGQRTFERQNTILKLGVTHARILATRRCLLMDFGHPNANPFSQSSDARAKRSIRECISAIIMILDTTTCLIEHGQCYGSFWSTQYVALVAISTLYVLLIQGMRHALPGDMESFLNVDDCFEKAKYCQNHLASLPPPRTQAERHHVLLAHLRSKVEKSLSSRRKPLGSYENSQMPSLGTTHLQDQSQNTMSIANLNNNSNFSPAQSDGLQNMQADAAAFTRPFEPNSIGGPDTMNDMSMFSTMLTPNSNSDTNFQYMLDFGWESLDTIGANMRGHEMYSFGLS</sequence>
<evidence type="ECO:0000256" key="5">
    <source>
        <dbReference type="ARBA" id="ARBA00023242"/>
    </source>
</evidence>
<dbReference type="PANTHER" id="PTHR47540">
    <property type="entry name" value="THIAMINE REPRESSIBLE GENES REGULATORY PROTEIN THI5"/>
    <property type="match status" value="1"/>
</dbReference>
<organism evidence="8 9">
    <name type="scientific">Lithohypha guttulata</name>
    <dbReference type="NCBI Taxonomy" id="1690604"/>
    <lineage>
        <taxon>Eukaryota</taxon>
        <taxon>Fungi</taxon>
        <taxon>Dikarya</taxon>
        <taxon>Ascomycota</taxon>
        <taxon>Pezizomycotina</taxon>
        <taxon>Eurotiomycetes</taxon>
        <taxon>Chaetothyriomycetidae</taxon>
        <taxon>Chaetothyriales</taxon>
        <taxon>Trichomeriaceae</taxon>
        <taxon>Lithohypha</taxon>
    </lineage>
</organism>
<dbReference type="PANTHER" id="PTHR47540:SF4">
    <property type="entry name" value="TRANSCRIPTION FACTOR RGLT"/>
    <property type="match status" value="1"/>
</dbReference>
<feature type="compositionally biased region" description="Polar residues" evidence="6">
    <location>
        <begin position="363"/>
        <end position="378"/>
    </location>
</feature>
<evidence type="ECO:0000313" key="9">
    <source>
        <dbReference type="Proteomes" id="UP001309876"/>
    </source>
</evidence>
<keyword evidence="2" id="KW-0805">Transcription regulation</keyword>
<dbReference type="GO" id="GO:0005634">
    <property type="term" value="C:nucleus"/>
    <property type="evidence" value="ECO:0007669"/>
    <property type="project" value="UniProtKB-SubCell"/>
</dbReference>
<protein>
    <recommendedName>
        <fullName evidence="7">Xylanolytic transcriptional activator regulatory domain-containing protein</fullName>
    </recommendedName>
</protein>
<feature type="region of interest" description="Disordered" evidence="6">
    <location>
        <begin position="352"/>
        <end position="378"/>
    </location>
</feature>
<comment type="subcellular location">
    <subcellularLocation>
        <location evidence="1">Nucleus</location>
    </subcellularLocation>
</comment>
<evidence type="ECO:0000259" key="7">
    <source>
        <dbReference type="SMART" id="SM00906"/>
    </source>
</evidence>
<evidence type="ECO:0000256" key="3">
    <source>
        <dbReference type="ARBA" id="ARBA00023125"/>
    </source>
</evidence>
<dbReference type="InterPro" id="IPR007219">
    <property type="entry name" value="XnlR_reg_dom"/>
</dbReference>
<dbReference type="GO" id="GO:0045944">
    <property type="term" value="P:positive regulation of transcription by RNA polymerase II"/>
    <property type="evidence" value="ECO:0007669"/>
    <property type="project" value="TreeGrafter"/>
</dbReference>